<dbReference type="EMBL" id="QJKB01000002">
    <property type="protein sequence ID" value="PXX44996.1"/>
    <property type="molecule type" value="Genomic_DNA"/>
</dbReference>
<dbReference type="Proteomes" id="UP000247792">
    <property type="component" value="Unassembled WGS sequence"/>
</dbReference>
<dbReference type="Gene3D" id="3.40.190.10">
    <property type="entry name" value="Periplasmic binding protein-like II"/>
    <property type="match status" value="2"/>
</dbReference>
<organism evidence="3 4">
    <name type="scientific">Undibacterium pigrum</name>
    <dbReference type="NCBI Taxonomy" id="401470"/>
    <lineage>
        <taxon>Bacteria</taxon>
        <taxon>Pseudomonadati</taxon>
        <taxon>Pseudomonadota</taxon>
        <taxon>Betaproteobacteria</taxon>
        <taxon>Burkholderiales</taxon>
        <taxon>Oxalobacteraceae</taxon>
        <taxon>Undibacterium</taxon>
    </lineage>
</organism>
<gene>
    <name evidence="3" type="ORF">DFR42_102208</name>
</gene>
<comment type="caution">
    <text evidence="3">The sequence shown here is derived from an EMBL/GenBank/DDBJ whole genome shotgun (WGS) entry which is preliminary data.</text>
</comment>
<reference evidence="3 4" key="1">
    <citation type="submission" date="2018-05" db="EMBL/GenBank/DDBJ databases">
        <title>Genomic Encyclopedia of Type Strains, Phase IV (KMG-IV): sequencing the most valuable type-strain genomes for metagenomic binning, comparative biology and taxonomic classification.</title>
        <authorList>
            <person name="Goeker M."/>
        </authorList>
    </citation>
    <scope>NUCLEOTIDE SEQUENCE [LARGE SCALE GENOMIC DNA]</scope>
    <source>
        <strain evidence="3 4">DSM 19792</strain>
    </source>
</reference>
<dbReference type="SUPFAM" id="SSF53850">
    <property type="entry name" value="Periplasmic binding protein-like II"/>
    <property type="match status" value="1"/>
</dbReference>
<keyword evidence="1" id="KW-0732">Signal</keyword>
<accession>A0A318JBN1</accession>
<evidence type="ECO:0000259" key="2">
    <source>
        <dbReference type="Pfam" id="PF00497"/>
    </source>
</evidence>
<protein>
    <submittedName>
        <fullName evidence="3">ABC-type amino acid transport substrate-binding protein</fullName>
    </submittedName>
</protein>
<evidence type="ECO:0000313" key="4">
    <source>
        <dbReference type="Proteomes" id="UP000247792"/>
    </source>
</evidence>
<evidence type="ECO:0000256" key="1">
    <source>
        <dbReference type="ARBA" id="ARBA00022729"/>
    </source>
</evidence>
<dbReference type="RefSeq" id="WP_170133445.1">
    <property type="nucleotide sequence ID" value="NZ_QJKB01000002.1"/>
</dbReference>
<dbReference type="PANTHER" id="PTHR35936">
    <property type="entry name" value="MEMBRANE-BOUND LYTIC MUREIN TRANSGLYCOSYLASE F"/>
    <property type="match status" value="1"/>
</dbReference>
<dbReference type="AlphaFoldDB" id="A0A318JBN1"/>
<sequence>MPTLVQPDRSDLVRRWWLPLCLLLFFVFGLFTSSSIKATETAKQEKLVLLIRELRNDAGDMVPIRDEIRQLLNYFEHQLQIKFEIRRYPWTRLLINARAGEGIVFGLSKNRERLQTYQFSEAIYANYVWLVTRSDATFTYNSMLDLKGKTVGIIRGTSYGDEFDSQRNVLFQVEEDIGSHGARLKKLINKRMDVMIFGDRRAQADEVEQLLLRILRKESSTTDKTVEQGFKVLSKPMLVDELHFAAVGSQYEEWIRKLNAAILLGRKSGEISRILISDK</sequence>
<name>A0A318JBN1_9BURK</name>
<dbReference type="Pfam" id="PF00497">
    <property type="entry name" value="SBP_bac_3"/>
    <property type="match status" value="1"/>
</dbReference>
<keyword evidence="4" id="KW-1185">Reference proteome</keyword>
<feature type="domain" description="Solute-binding protein family 3/N-terminal" evidence="2">
    <location>
        <begin position="71"/>
        <end position="274"/>
    </location>
</feature>
<evidence type="ECO:0000313" key="3">
    <source>
        <dbReference type="EMBL" id="PXX44996.1"/>
    </source>
</evidence>
<dbReference type="InterPro" id="IPR001638">
    <property type="entry name" value="Solute-binding_3/MltF_N"/>
</dbReference>
<proteinExistence type="predicted"/>